<keyword evidence="2" id="KW-1133">Transmembrane helix</keyword>
<evidence type="ECO:0000259" key="4">
    <source>
        <dbReference type="Pfam" id="PF20611"/>
    </source>
</evidence>
<evidence type="ECO:0000313" key="5">
    <source>
        <dbReference type="EMBL" id="UUI68315.1"/>
    </source>
</evidence>
<keyword evidence="3" id="KW-0732">Signal</keyword>
<evidence type="ECO:0000256" key="2">
    <source>
        <dbReference type="SAM" id="Phobius"/>
    </source>
</evidence>
<feature type="chain" id="PRO_5047233591" description="DUF6801 domain-containing protein" evidence="3">
    <location>
        <begin position="35"/>
        <end position="333"/>
    </location>
</feature>
<dbReference type="EMBL" id="CP101990">
    <property type="protein sequence ID" value="UUI68315.1"/>
    <property type="molecule type" value="Genomic_DNA"/>
</dbReference>
<evidence type="ECO:0000256" key="1">
    <source>
        <dbReference type="SAM" id="MobiDB-lite"/>
    </source>
</evidence>
<feature type="domain" description="DUF6801" evidence="4">
    <location>
        <begin position="44"/>
        <end position="209"/>
    </location>
</feature>
<keyword evidence="6" id="KW-1185">Reference proteome</keyword>
<protein>
    <recommendedName>
        <fullName evidence="4">DUF6801 domain-containing protein</fullName>
    </recommendedName>
</protein>
<keyword evidence="2" id="KW-0812">Transmembrane</keyword>
<evidence type="ECO:0000256" key="3">
    <source>
        <dbReference type="SAM" id="SignalP"/>
    </source>
</evidence>
<feature type="signal peptide" evidence="3">
    <location>
        <begin position="1"/>
        <end position="34"/>
    </location>
</feature>
<keyword evidence="2" id="KW-0472">Membrane</keyword>
<dbReference type="Pfam" id="PF20611">
    <property type="entry name" value="DUF6801"/>
    <property type="match status" value="1"/>
</dbReference>
<proteinExistence type="predicted"/>
<gene>
    <name evidence="5" type="ORF">NP095_14065</name>
</gene>
<evidence type="ECO:0000313" key="6">
    <source>
        <dbReference type="Proteomes" id="UP001315860"/>
    </source>
</evidence>
<dbReference type="Proteomes" id="UP001315860">
    <property type="component" value="Chromosome"/>
</dbReference>
<feature type="region of interest" description="Disordered" evidence="1">
    <location>
        <begin position="234"/>
        <end position="263"/>
    </location>
</feature>
<dbReference type="RefSeq" id="WP_232419575.1">
    <property type="nucleotide sequence ID" value="NZ_CP101990.1"/>
</dbReference>
<dbReference type="InterPro" id="IPR046542">
    <property type="entry name" value="DUF6801"/>
</dbReference>
<reference evidence="5 6" key="1">
    <citation type="submission" date="2022-07" db="EMBL/GenBank/DDBJ databases">
        <title>Novel species in genus Aeromicrobium.</title>
        <authorList>
            <person name="Ye L."/>
        </authorList>
    </citation>
    <scope>NUCLEOTIDE SEQUENCE [LARGE SCALE GENOMIC DNA]</scope>
    <source>
        <strain evidence="6">zg-Y50</strain>
    </source>
</reference>
<accession>A0ABY5KDB4</accession>
<name>A0ABY5KDB4_9ACTN</name>
<feature type="transmembrane region" description="Helical" evidence="2">
    <location>
        <begin position="306"/>
        <end position="326"/>
    </location>
</feature>
<organism evidence="5 6">
    <name type="scientific">Aeromicrobium duanguangcaii</name>
    <dbReference type="NCBI Taxonomy" id="2968086"/>
    <lineage>
        <taxon>Bacteria</taxon>
        <taxon>Bacillati</taxon>
        <taxon>Actinomycetota</taxon>
        <taxon>Actinomycetes</taxon>
        <taxon>Propionibacteriales</taxon>
        <taxon>Nocardioidaceae</taxon>
        <taxon>Aeromicrobium</taxon>
    </lineage>
</organism>
<sequence length="333" mass="34155">MRTSASAVRGGLRFTIAAGVVAAGLVQLAPAATAADAKVERVGYTCKAENAVINTSLQGPQQFYVTAETTLPESVQPGQTVAATKAKLTLFLPPKLVNRLYGPMKVRQVKGGSVSDTILQAVAPGVGLVETRNEPVRNLLVKNWVDLKPDQEVAIVAEGDVSAVPVPQVDGGNGLIYVQMPPSFVLNSEMTPPVIDAIDKADLNCIRDKSDAASRVIGTIKIGAGCSEAECPLPAADAPPRGGGGGGTPGDGSGTDPDVIEPGAPAPVTAIDGYNDDNYGVSPADAARAGNASYRTTELPATGSPFGPVLIGAFGALALARIALVIRSRRRRV</sequence>
<feature type="compositionally biased region" description="Gly residues" evidence="1">
    <location>
        <begin position="241"/>
        <end position="253"/>
    </location>
</feature>